<proteinExistence type="predicted"/>
<protein>
    <submittedName>
        <fullName evidence="1">Uncharacterized protein</fullName>
    </submittedName>
</protein>
<evidence type="ECO:0000313" key="2">
    <source>
        <dbReference type="EMBL" id="CDS84369.1"/>
    </source>
</evidence>
<dbReference type="AlphaFoldDB" id="A0A069A3F5"/>
<sequence>MTNNRVAQNQYDFENPMIPKVYKIGSQLIKKKGYENID</sequence>
<evidence type="ECO:0000313" key="1">
    <source>
        <dbReference type="EMBL" id="CDS83923.1"/>
    </source>
</evidence>
<organism evidence="1">
    <name type="scientific">Clostridioides difficile</name>
    <name type="common">Peptoclostridium difficile</name>
    <dbReference type="NCBI Taxonomy" id="1496"/>
    <lineage>
        <taxon>Bacteria</taxon>
        <taxon>Bacillati</taxon>
        <taxon>Bacillota</taxon>
        <taxon>Clostridia</taxon>
        <taxon>Peptostreptococcales</taxon>
        <taxon>Peptostreptococcaceae</taxon>
        <taxon>Clostridioides</taxon>
    </lineage>
</organism>
<dbReference type="EMBL" id="LK933260">
    <property type="protein sequence ID" value="CDT56826.1"/>
    <property type="molecule type" value="Genomic_DNA"/>
</dbReference>
<accession>A0A069A3F5</accession>
<dbReference type="EMBL" id="LK932361">
    <property type="protein sequence ID" value="CDS84369.1"/>
    <property type="molecule type" value="Genomic_DNA"/>
</dbReference>
<reference evidence="1" key="1">
    <citation type="submission" date="2014-07" db="EMBL/GenBank/DDBJ databases">
        <authorList>
            <person name="Monot Marc"/>
        </authorList>
    </citation>
    <scope>NUCLEOTIDE SEQUENCE</scope>
    <source>
        <strain evidence="3">7032989</strain>
        <strain evidence="2">7032994</strain>
    </source>
</reference>
<dbReference type="EMBL" id="LK932477">
    <property type="protein sequence ID" value="CDS83923.1"/>
    <property type="molecule type" value="Genomic_DNA"/>
</dbReference>
<evidence type="ECO:0000313" key="3">
    <source>
        <dbReference type="EMBL" id="CDT56826.1"/>
    </source>
</evidence>
<gene>
    <name evidence="3" type="ORF">BN1095_570005</name>
    <name evidence="1" type="ORF">BN1096_270005</name>
    <name evidence="2" type="ORF">BN1097_260005</name>
</gene>
<name>A0A069A3F5_CLODI</name>